<dbReference type="EMBL" id="BAAANK010000014">
    <property type="protein sequence ID" value="GAA1846994.1"/>
    <property type="molecule type" value="Genomic_DNA"/>
</dbReference>
<evidence type="ECO:0000259" key="2">
    <source>
        <dbReference type="Pfam" id="PF07179"/>
    </source>
</evidence>
<gene>
    <name evidence="3" type="ORF">GCM10009750_36840</name>
</gene>
<evidence type="ECO:0000313" key="3">
    <source>
        <dbReference type="EMBL" id="GAA1846994.1"/>
    </source>
</evidence>
<dbReference type="InterPro" id="IPR009839">
    <property type="entry name" value="SseB_N"/>
</dbReference>
<evidence type="ECO:0000256" key="1">
    <source>
        <dbReference type="SAM" id="MobiDB-lite"/>
    </source>
</evidence>
<protein>
    <recommendedName>
        <fullName evidence="2">SseB protein N-terminal domain-containing protein</fullName>
    </recommendedName>
</protein>
<name>A0ABN2N0E6_9MICO</name>
<accession>A0ABN2N0E6</accession>
<keyword evidence="4" id="KW-1185">Reference proteome</keyword>
<proteinExistence type="predicted"/>
<comment type="caution">
    <text evidence="3">The sequence shown here is derived from an EMBL/GenBank/DDBJ whole genome shotgun (WGS) entry which is preliminary data.</text>
</comment>
<dbReference type="RefSeq" id="WP_157429040.1">
    <property type="nucleotide sequence ID" value="NZ_BAAANK010000014.1"/>
</dbReference>
<feature type="compositionally biased region" description="Basic and acidic residues" evidence="1">
    <location>
        <begin position="1"/>
        <end position="22"/>
    </location>
</feature>
<sequence>MSHPTEPGDRARDADAVARRVSGEPGASPEGASAPEVAADAVPGLDPDQQHAQPGGRTDSAGAPWAGRSFAPNPHAADDGGAPEALAAALSAFRSGDGGQAEVVAAFGGARLLIPLLAELGDGGTEVGEHGLAIEKSQELSIVTVEGPDGRRVLPVFASVEAMSRWNPLARPVPADGIRVALAAADEGTDLVVLDPGSPTEFVLRRPAIWAVAQSQPWHPSFESAEVRMAFARSISTELAVLGFDLESGDPDARLAGPELVVELSLVSGLDRSELDIVLARLAQRWAADDAIATGVDSLKVRLRAAPASA</sequence>
<feature type="region of interest" description="Disordered" evidence="1">
    <location>
        <begin position="1"/>
        <end position="81"/>
    </location>
</feature>
<reference evidence="3 4" key="1">
    <citation type="journal article" date="2019" name="Int. J. Syst. Evol. Microbiol.">
        <title>The Global Catalogue of Microorganisms (GCM) 10K type strain sequencing project: providing services to taxonomists for standard genome sequencing and annotation.</title>
        <authorList>
            <consortium name="The Broad Institute Genomics Platform"/>
            <consortium name="The Broad Institute Genome Sequencing Center for Infectious Disease"/>
            <person name="Wu L."/>
            <person name="Ma J."/>
        </authorList>
    </citation>
    <scope>NUCLEOTIDE SEQUENCE [LARGE SCALE GENOMIC DNA]</scope>
    <source>
        <strain evidence="3 4">JCM 14323</strain>
    </source>
</reference>
<evidence type="ECO:0000313" key="4">
    <source>
        <dbReference type="Proteomes" id="UP001501746"/>
    </source>
</evidence>
<dbReference type="Proteomes" id="UP001501746">
    <property type="component" value="Unassembled WGS sequence"/>
</dbReference>
<feature type="domain" description="SseB protein N-terminal" evidence="2">
    <location>
        <begin position="86"/>
        <end position="211"/>
    </location>
</feature>
<dbReference type="Pfam" id="PF07179">
    <property type="entry name" value="SseB"/>
    <property type="match status" value="1"/>
</dbReference>
<organism evidence="3 4">
    <name type="scientific">Agromyces salentinus</name>
    <dbReference type="NCBI Taxonomy" id="269421"/>
    <lineage>
        <taxon>Bacteria</taxon>
        <taxon>Bacillati</taxon>
        <taxon>Actinomycetota</taxon>
        <taxon>Actinomycetes</taxon>
        <taxon>Micrococcales</taxon>
        <taxon>Microbacteriaceae</taxon>
        <taxon>Agromyces</taxon>
    </lineage>
</organism>